<name>A0A7H8T9W5_STRCX</name>
<sequence length="126" mass="13623">MTMPVEQTDELPFTQDLMNKILIETAGSPGADYRVLSYYVTGAPLGQTVRKTAREVAGAIGVTEGTASKSIKRLLNGGWLEVVYAVAGVNFYRVGPRVLDLLDEQEDQPLATVSHLPVRPADYGDA</sequence>
<reference evidence="1 2" key="1">
    <citation type="submission" date="2020-06" db="EMBL/GenBank/DDBJ databases">
        <title>Genome mining for natural products.</title>
        <authorList>
            <person name="Zhang B."/>
            <person name="Shi J."/>
            <person name="Ge H."/>
        </authorList>
    </citation>
    <scope>NUCLEOTIDE SEQUENCE [LARGE SCALE GENOMIC DNA]</scope>
    <source>
        <strain evidence="1 2">NA02069</strain>
    </source>
</reference>
<dbReference type="SUPFAM" id="SSF46785">
    <property type="entry name" value="Winged helix' DNA-binding domain"/>
    <property type="match status" value="1"/>
</dbReference>
<keyword evidence="2" id="KW-1185">Reference proteome</keyword>
<dbReference type="InterPro" id="IPR036390">
    <property type="entry name" value="WH_DNA-bd_sf"/>
</dbReference>
<evidence type="ECO:0000313" key="2">
    <source>
        <dbReference type="Proteomes" id="UP000509418"/>
    </source>
</evidence>
<dbReference type="RefSeq" id="WP_176576353.1">
    <property type="nucleotide sequence ID" value="NZ_CBDRGH010000036.1"/>
</dbReference>
<dbReference type="Proteomes" id="UP000509418">
    <property type="component" value="Chromosome"/>
</dbReference>
<gene>
    <name evidence="1" type="ORF">HUT05_24845</name>
</gene>
<protein>
    <submittedName>
        <fullName evidence="1">Uncharacterized protein</fullName>
    </submittedName>
</protein>
<dbReference type="EMBL" id="CP056041">
    <property type="protein sequence ID" value="QKZ20293.1"/>
    <property type="molecule type" value="Genomic_DNA"/>
</dbReference>
<proteinExistence type="predicted"/>
<dbReference type="AlphaFoldDB" id="A0A7H8T9W5"/>
<organism evidence="1 2">
    <name type="scientific">Streptomyces chartreusis</name>
    <dbReference type="NCBI Taxonomy" id="1969"/>
    <lineage>
        <taxon>Bacteria</taxon>
        <taxon>Bacillati</taxon>
        <taxon>Actinomycetota</taxon>
        <taxon>Actinomycetes</taxon>
        <taxon>Kitasatosporales</taxon>
        <taxon>Streptomycetaceae</taxon>
        <taxon>Streptomyces</taxon>
    </lineage>
</organism>
<accession>A0A7H8T9W5</accession>
<evidence type="ECO:0000313" key="1">
    <source>
        <dbReference type="EMBL" id="QKZ20293.1"/>
    </source>
</evidence>